<feature type="compositionally biased region" description="Basic and acidic residues" evidence="6">
    <location>
        <begin position="362"/>
        <end position="374"/>
    </location>
</feature>
<dbReference type="PANTHER" id="PTHR48106:SF13">
    <property type="entry name" value="QUINONE OXIDOREDUCTASE-RELATED"/>
    <property type="match status" value="1"/>
</dbReference>
<keyword evidence="3" id="KW-0560">Oxidoreductase</keyword>
<dbReference type="EMBL" id="SOEC01000002">
    <property type="protein sequence ID" value="TDX32324.1"/>
    <property type="molecule type" value="Genomic_DNA"/>
</dbReference>
<evidence type="ECO:0000256" key="6">
    <source>
        <dbReference type="SAM" id="MobiDB-lite"/>
    </source>
</evidence>
<dbReference type="Gene3D" id="3.40.50.720">
    <property type="entry name" value="NAD(P)-binding Rossmann-like Domain"/>
    <property type="match status" value="1"/>
</dbReference>
<dbReference type="InterPro" id="IPR020843">
    <property type="entry name" value="ER"/>
</dbReference>
<dbReference type="GO" id="GO:0005829">
    <property type="term" value="C:cytosol"/>
    <property type="evidence" value="ECO:0007669"/>
    <property type="project" value="TreeGrafter"/>
</dbReference>
<dbReference type="AlphaFoldDB" id="A0A4V3GUV1"/>
<feature type="region of interest" description="Disordered" evidence="6">
    <location>
        <begin position="311"/>
        <end position="374"/>
    </location>
</feature>
<feature type="compositionally biased region" description="Polar residues" evidence="6">
    <location>
        <begin position="315"/>
        <end position="343"/>
    </location>
</feature>
<dbReference type="InterPro" id="IPR036291">
    <property type="entry name" value="NAD(P)-bd_dom_sf"/>
</dbReference>
<evidence type="ECO:0000259" key="7">
    <source>
        <dbReference type="SMART" id="SM00829"/>
    </source>
</evidence>
<dbReference type="InterPro" id="IPR002364">
    <property type="entry name" value="Quin_OxRdtase/zeta-crystal_CS"/>
</dbReference>
<dbReference type="GO" id="GO:0008270">
    <property type="term" value="F:zinc ion binding"/>
    <property type="evidence" value="ECO:0007669"/>
    <property type="project" value="InterPro"/>
</dbReference>
<dbReference type="SUPFAM" id="SSF50129">
    <property type="entry name" value="GroES-like"/>
    <property type="match status" value="1"/>
</dbReference>
<name>A0A4V3GUV1_9GAMM</name>
<comment type="caution">
    <text evidence="8">The sequence shown here is derived from an EMBL/GenBank/DDBJ whole genome shotgun (WGS) entry which is preliminary data.</text>
</comment>
<gene>
    <name evidence="8" type="ORF">DFO67_102277</name>
</gene>
<dbReference type="NCBIfam" id="NF008024">
    <property type="entry name" value="PRK10754.1"/>
    <property type="match status" value="1"/>
</dbReference>
<evidence type="ECO:0000256" key="5">
    <source>
        <dbReference type="ARBA" id="ARBA00048980"/>
    </source>
</evidence>
<dbReference type="GO" id="GO:0070402">
    <property type="term" value="F:NADPH binding"/>
    <property type="evidence" value="ECO:0007669"/>
    <property type="project" value="TreeGrafter"/>
</dbReference>
<dbReference type="InterPro" id="IPR047618">
    <property type="entry name" value="QOR-like"/>
</dbReference>
<evidence type="ECO:0000313" key="9">
    <source>
        <dbReference type="Proteomes" id="UP000294489"/>
    </source>
</evidence>
<dbReference type="PROSITE" id="PS01162">
    <property type="entry name" value="QOR_ZETA_CRYSTAL"/>
    <property type="match status" value="1"/>
</dbReference>
<reference evidence="8 9" key="1">
    <citation type="submission" date="2019-03" db="EMBL/GenBank/DDBJ databases">
        <title>Freshwater and sediment microbial communities from various areas in North America, analyzing microbe dynamics in response to fracking.</title>
        <authorList>
            <person name="Lamendella R."/>
        </authorList>
    </citation>
    <scope>NUCLEOTIDE SEQUENCE [LARGE SCALE GENOMIC DNA]</scope>
    <source>
        <strain evidence="8 9">6_TX</strain>
    </source>
</reference>
<dbReference type="OrthoDB" id="9805883at2"/>
<dbReference type="Gene3D" id="3.90.180.10">
    <property type="entry name" value="Medium-chain alcohol dehydrogenases, catalytic domain"/>
    <property type="match status" value="1"/>
</dbReference>
<feature type="domain" description="Enoyl reductase (ER)" evidence="7">
    <location>
        <begin position="11"/>
        <end position="323"/>
    </location>
</feature>
<evidence type="ECO:0000256" key="1">
    <source>
        <dbReference type="ARBA" id="ARBA00010371"/>
    </source>
</evidence>
<evidence type="ECO:0000256" key="2">
    <source>
        <dbReference type="ARBA" id="ARBA00022857"/>
    </source>
</evidence>
<protein>
    <recommendedName>
        <fullName evidence="4">NADPH:quinone reductase</fullName>
        <ecNumber evidence="4">1.6.5.5</ecNumber>
    </recommendedName>
</protein>
<evidence type="ECO:0000256" key="3">
    <source>
        <dbReference type="ARBA" id="ARBA00023002"/>
    </source>
</evidence>
<feature type="compositionally biased region" description="Low complexity" evidence="6">
    <location>
        <begin position="344"/>
        <end position="354"/>
    </location>
</feature>
<dbReference type="FunFam" id="3.40.50.720:FF:000053">
    <property type="entry name" value="Quinone oxidoreductase 1"/>
    <property type="match status" value="1"/>
</dbReference>
<dbReference type="SUPFAM" id="SSF51735">
    <property type="entry name" value="NAD(P)-binding Rossmann-fold domains"/>
    <property type="match status" value="1"/>
</dbReference>
<comment type="similarity">
    <text evidence="1">Belongs to the zinc-containing alcohol dehydrogenase family. Quinone oxidoreductase subfamily.</text>
</comment>
<proteinExistence type="inferred from homology"/>
<dbReference type="InterPro" id="IPR013154">
    <property type="entry name" value="ADH-like_N"/>
</dbReference>
<dbReference type="InterPro" id="IPR013149">
    <property type="entry name" value="ADH-like_C"/>
</dbReference>
<sequence>MAKRIQFSQTGGPDVLEYADMTAEEPKAGEVRVRNHAVGLNFIDIYFRTGLYPAPGLPSGLGTEGAGIVDAVGEGVTHLKEGDRVAYAQGPLGAYAELYVLPAEKAVKLPDAIEFETAAACMLKGLTVQYLLRQTYRLPKGETILFHAAAGGVGSIACQWAKALGVKLIGTVSSPEKAELAIKNGAWATIDYTKENVVERVRELTKGDMVPVVYDSVGKDTWETSLDCLQKRGLMVSFGNASGPVENVNIGILNQKGALYVTRPSLNGYADTRKRLETMSNELFEMLESGKIKVDIAQRYPLEKAGEAQEALASRKTTGSTVLVPSMQQDTQATQDAGRSQDVQAPAEEAPAAQDAGTSQDHASKDSQDQDPRA</sequence>
<evidence type="ECO:0000313" key="8">
    <source>
        <dbReference type="EMBL" id="TDX32324.1"/>
    </source>
</evidence>
<evidence type="ECO:0000256" key="4">
    <source>
        <dbReference type="ARBA" id="ARBA00038919"/>
    </source>
</evidence>
<organism evidence="8 9">
    <name type="scientific">Modicisalibacter xianhensis</name>
    <dbReference type="NCBI Taxonomy" id="442341"/>
    <lineage>
        <taxon>Bacteria</taxon>
        <taxon>Pseudomonadati</taxon>
        <taxon>Pseudomonadota</taxon>
        <taxon>Gammaproteobacteria</taxon>
        <taxon>Oceanospirillales</taxon>
        <taxon>Halomonadaceae</taxon>
        <taxon>Modicisalibacter</taxon>
    </lineage>
</organism>
<dbReference type="Pfam" id="PF00107">
    <property type="entry name" value="ADH_zinc_N"/>
    <property type="match status" value="1"/>
</dbReference>
<dbReference type="SMART" id="SM00829">
    <property type="entry name" value="PKS_ER"/>
    <property type="match status" value="1"/>
</dbReference>
<comment type="catalytic activity">
    <reaction evidence="5">
        <text>2 a quinone + NADPH + H(+) = 2 a 1,4-benzosemiquinone + NADP(+)</text>
        <dbReference type="Rhea" id="RHEA:14269"/>
        <dbReference type="ChEBI" id="CHEBI:15378"/>
        <dbReference type="ChEBI" id="CHEBI:57783"/>
        <dbReference type="ChEBI" id="CHEBI:58349"/>
        <dbReference type="ChEBI" id="CHEBI:132124"/>
        <dbReference type="ChEBI" id="CHEBI:134225"/>
        <dbReference type="EC" id="1.6.5.5"/>
    </reaction>
</comment>
<keyword evidence="2" id="KW-0521">NADP</keyword>
<dbReference type="InterPro" id="IPR011032">
    <property type="entry name" value="GroES-like_sf"/>
</dbReference>
<dbReference type="PANTHER" id="PTHR48106">
    <property type="entry name" value="QUINONE OXIDOREDUCTASE PIG3-RELATED"/>
    <property type="match status" value="1"/>
</dbReference>
<dbReference type="CDD" id="cd05286">
    <property type="entry name" value="QOR2"/>
    <property type="match status" value="1"/>
</dbReference>
<dbReference type="GO" id="GO:0035925">
    <property type="term" value="F:mRNA 3'-UTR AU-rich region binding"/>
    <property type="evidence" value="ECO:0007669"/>
    <property type="project" value="TreeGrafter"/>
</dbReference>
<dbReference type="Pfam" id="PF08240">
    <property type="entry name" value="ADH_N"/>
    <property type="match status" value="1"/>
</dbReference>
<accession>A0A4V3GUV1</accession>
<dbReference type="RefSeq" id="WP_134015924.1">
    <property type="nucleotide sequence ID" value="NZ_SOEC01000002.1"/>
</dbReference>
<dbReference type="EC" id="1.6.5.5" evidence="4"/>
<dbReference type="Proteomes" id="UP000294489">
    <property type="component" value="Unassembled WGS sequence"/>
</dbReference>
<dbReference type="GO" id="GO:0003960">
    <property type="term" value="F:quinone reductase (NADPH) activity"/>
    <property type="evidence" value="ECO:0007669"/>
    <property type="project" value="UniProtKB-EC"/>
</dbReference>